<dbReference type="InterPro" id="IPR024516">
    <property type="entry name" value="Mce_C"/>
</dbReference>
<dbReference type="InterPro" id="IPR003399">
    <property type="entry name" value="Mce/MlaD"/>
</dbReference>
<dbReference type="PANTHER" id="PTHR33371:SF4">
    <property type="entry name" value="INTERMEMBRANE PHOSPHOLIPID TRANSPORT SYSTEM BINDING PROTEIN MLAD"/>
    <property type="match status" value="1"/>
</dbReference>
<proteinExistence type="predicted"/>
<evidence type="ECO:0000259" key="1">
    <source>
        <dbReference type="Pfam" id="PF02470"/>
    </source>
</evidence>
<dbReference type="InterPro" id="IPR052336">
    <property type="entry name" value="MlaD_Phospholipid_Transporter"/>
</dbReference>
<dbReference type="Pfam" id="PF02470">
    <property type="entry name" value="MlaD"/>
    <property type="match status" value="1"/>
</dbReference>
<sequence length="447" mass="47265">MSPARGIVAGLFAVAAVLLAVVLLTGDSTREYRIVFQTAGQLVNDNDVQIGGRRIGAVKDIRLTDDNLAEVTVSVKKPYAPLHRGTTATIRATSISGVANRYVELSPGPTSAPALGDNAIIGEDRTTTIVDLDQIFNSLDEETSKGLQEVIRGFGTWYAGKGAEGNAAAKYFSPALTQTRLLVEQLNADRPALETVLTETSKVVATLASQAPTLTDMVSNANTTLGAIADENRSLAQALDYLPQTLRRGSTTFVNLRNALDDVDKLVAASGPATEDLAPFLAELRPLLETATPTFTDLSRLVRTPGANNDLTELLRTAPSLAAQGSKTFPDSVKALNASLPVLSFIRPYTPDLVGWLRDFGQSTANYDANGHFARVAPVFNAFSYDSGSNTLVPVAPANRKPGLQNGLQYIQRCPGAASQAPADGSAPWRDVSGTLDCDSSIVLPGP</sequence>
<dbReference type="AlphaFoldDB" id="A0A6J7J096"/>
<accession>A0A6J7J096</accession>
<gene>
    <name evidence="3" type="ORF">UFOPK3674_01474</name>
</gene>
<organism evidence="3">
    <name type="scientific">freshwater metagenome</name>
    <dbReference type="NCBI Taxonomy" id="449393"/>
    <lineage>
        <taxon>unclassified sequences</taxon>
        <taxon>metagenomes</taxon>
        <taxon>ecological metagenomes</taxon>
    </lineage>
</organism>
<dbReference type="Pfam" id="PF11887">
    <property type="entry name" value="Mce4_CUP1"/>
    <property type="match status" value="1"/>
</dbReference>
<feature type="domain" description="Mce/MlaD" evidence="1">
    <location>
        <begin position="29"/>
        <end position="108"/>
    </location>
</feature>
<evidence type="ECO:0000313" key="3">
    <source>
        <dbReference type="EMBL" id="CAB4935932.1"/>
    </source>
</evidence>
<dbReference type="EMBL" id="CAFBMX010000007">
    <property type="protein sequence ID" value="CAB4935932.1"/>
    <property type="molecule type" value="Genomic_DNA"/>
</dbReference>
<name>A0A6J7J096_9ZZZZ</name>
<reference evidence="3" key="1">
    <citation type="submission" date="2020-05" db="EMBL/GenBank/DDBJ databases">
        <authorList>
            <person name="Chiriac C."/>
            <person name="Salcher M."/>
            <person name="Ghai R."/>
            <person name="Kavagutti S V."/>
        </authorList>
    </citation>
    <scope>NUCLEOTIDE SEQUENCE</scope>
</reference>
<protein>
    <submittedName>
        <fullName evidence="3">Unannotated protein</fullName>
    </submittedName>
</protein>
<dbReference type="PANTHER" id="PTHR33371">
    <property type="entry name" value="INTERMEMBRANE PHOSPHOLIPID TRANSPORT SYSTEM BINDING PROTEIN MLAD-RELATED"/>
    <property type="match status" value="1"/>
</dbReference>
<feature type="domain" description="Mammalian cell entry C-terminal" evidence="2">
    <location>
        <begin position="115"/>
        <end position="291"/>
    </location>
</feature>
<evidence type="ECO:0000259" key="2">
    <source>
        <dbReference type="Pfam" id="PF11887"/>
    </source>
</evidence>